<keyword evidence="2" id="KW-1185">Reference proteome</keyword>
<dbReference type="RefSeq" id="WP_243518095.1">
    <property type="nucleotide sequence ID" value="NZ_CP094534.1"/>
</dbReference>
<protein>
    <recommendedName>
        <fullName evidence="3">DUF4259 domain-containing protein</fullName>
    </recommendedName>
</protein>
<reference evidence="1 2" key="1">
    <citation type="submission" date="2022-03" db="EMBL/GenBank/DDBJ databases">
        <title>Hymenobactersp. isolated from the air.</title>
        <authorList>
            <person name="Won M."/>
            <person name="Kwon S.-W."/>
        </authorList>
    </citation>
    <scope>NUCLEOTIDE SEQUENCE [LARGE SCALE GENOMIC DNA]</scope>
    <source>
        <strain evidence="1 2">KACC 22596</strain>
    </source>
</reference>
<dbReference type="Proteomes" id="UP000831390">
    <property type="component" value="Chromosome"/>
</dbReference>
<dbReference type="EMBL" id="CP094534">
    <property type="protein sequence ID" value="UOE35644.1"/>
    <property type="molecule type" value="Genomic_DNA"/>
</dbReference>
<proteinExistence type="predicted"/>
<accession>A0ABY4B8Z0</accession>
<organism evidence="1 2">
    <name type="scientific">Hymenobacter monticola</name>
    <dbReference type="NCBI Taxonomy" id="1705399"/>
    <lineage>
        <taxon>Bacteria</taxon>
        <taxon>Pseudomonadati</taxon>
        <taxon>Bacteroidota</taxon>
        <taxon>Cytophagia</taxon>
        <taxon>Cytophagales</taxon>
        <taxon>Hymenobacteraceae</taxon>
        <taxon>Hymenobacter</taxon>
    </lineage>
</organism>
<gene>
    <name evidence="1" type="ORF">MTP16_08335</name>
</gene>
<sequence length="225" mass="25993">MGTWNTAIDGNDTFLDIYQDFFDLYNQGKDPIEVSKQIVKDYKESFDDYDDRNNSLFGLALAQWETKSLDPILYKQVKEIIEAGSDLEAWEGSDIKYLEKRKAALDKFLIKISTEKEKPKRRAKPKFDFTTLELVKLAAPDHKKSFEASEHYINGAYSQTGSAIYWGPGNGGSIFYFEGRGKFISARWIDSQTLEITYDRDIIFTKKDDTFFYNGDQGKIIYLPK</sequence>
<evidence type="ECO:0000313" key="2">
    <source>
        <dbReference type="Proteomes" id="UP000831390"/>
    </source>
</evidence>
<evidence type="ECO:0008006" key="3">
    <source>
        <dbReference type="Google" id="ProtNLM"/>
    </source>
</evidence>
<evidence type="ECO:0000313" key="1">
    <source>
        <dbReference type="EMBL" id="UOE35644.1"/>
    </source>
</evidence>
<name>A0ABY4B8Z0_9BACT</name>